<evidence type="ECO:0000313" key="2">
    <source>
        <dbReference type="EMBL" id="QCC52814.1"/>
    </source>
</evidence>
<dbReference type="PROSITE" id="PS51186">
    <property type="entry name" value="GNAT"/>
    <property type="match status" value="1"/>
</dbReference>
<dbReference type="InterPro" id="IPR036527">
    <property type="entry name" value="SCP2_sterol-bd_dom_sf"/>
</dbReference>
<keyword evidence="2" id="KW-0808">Transferase</keyword>
<dbReference type="Pfam" id="PF13530">
    <property type="entry name" value="SCP2_2"/>
    <property type="match status" value="1"/>
</dbReference>
<feature type="domain" description="N-acetyltransferase" evidence="1">
    <location>
        <begin position="2"/>
        <end position="144"/>
    </location>
</feature>
<dbReference type="PANTHER" id="PTHR37817:SF1">
    <property type="entry name" value="N-ACETYLTRANSFERASE EIS"/>
    <property type="match status" value="1"/>
</dbReference>
<dbReference type="RefSeq" id="WP_049993132.1">
    <property type="nucleotide sequence ID" value="NZ_CP031310.1"/>
</dbReference>
<evidence type="ECO:0000259" key="1">
    <source>
        <dbReference type="PROSITE" id="PS51186"/>
    </source>
</evidence>
<dbReference type="SUPFAM" id="SSF55718">
    <property type="entry name" value="SCP-like"/>
    <property type="match status" value="1"/>
</dbReference>
<dbReference type="PANTHER" id="PTHR37817">
    <property type="entry name" value="N-ACETYLTRANSFERASE EIS"/>
    <property type="match status" value="1"/>
</dbReference>
<dbReference type="InterPro" id="IPR051554">
    <property type="entry name" value="Acetyltransferase_Eis"/>
</dbReference>
<gene>
    <name evidence="2" type="ORF">DV733_16930</name>
</gene>
<dbReference type="InterPro" id="IPR000182">
    <property type="entry name" value="GNAT_dom"/>
</dbReference>
<evidence type="ECO:0000313" key="3">
    <source>
        <dbReference type="Proteomes" id="UP000296706"/>
    </source>
</evidence>
<dbReference type="InterPro" id="IPR041380">
    <property type="entry name" value="Acetyltransf_17"/>
</dbReference>
<dbReference type="GeneID" id="39849579"/>
<name>A0A4D6HFH0_9EURY</name>
<dbReference type="KEGG" id="hsn:DV733_16930"/>
<dbReference type="GO" id="GO:0030649">
    <property type="term" value="P:aminoglycoside antibiotic catabolic process"/>
    <property type="evidence" value="ECO:0007669"/>
    <property type="project" value="TreeGrafter"/>
</dbReference>
<keyword evidence="3" id="KW-1185">Reference proteome</keyword>
<protein>
    <submittedName>
        <fullName evidence="2">GNAT family N-acetyltransferase</fullName>
    </submittedName>
</protein>
<dbReference type="STRING" id="1457250.GCA_000755225_02269"/>
<sequence>MPTVRRVPDTDLERYRRLIDYAFYPEEGPPGPDSEIPDRIADRYGVYGEAGRLLATGALYEFDARLRGEWVTLGGVAAVSSPPEHRRGGNVRLLCRSLLEECRERGIGLAALWPFSHDFYRQFGWDIANKFTDYETSPEQLAAAGRTDSGSFEQVGPDDWERLERTQRAHGERTTLSRKRGEDWWRKRTFDHGDDTPWAYAWRRDGEIQGYVVYSFESGDEGRRLKVSDFSAADHEARQHLLGLLGTHDSQVASVKITLVQETTLLDSVDDPSDVECSIRAGPMIRMSDVPLALEACPYPDDVDTSVVFEVSDPLSAVDGRYELSVSDGSGTCEQTSAEPDATVAVGTLSQLEVGYRDVDAVRGDRLDTSEEIRKRLQTLFPTTTVCLREFF</sequence>
<dbReference type="EMBL" id="CP031310">
    <property type="protein sequence ID" value="QCC52814.1"/>
    <property type="molecule type" value="Genomic_DNA"/>
</dbReference>
<accession>A0A4D6HFH0</accession>
<dbReference type="GO" id="GO:0034069">
    <property type="term" value="F:aminoglycoside N-acetyltransferase activity"/>
    <property type="evidence" value="ECO:0007669"/>
    <property type="project" value="TreeGrafter"/>
</dbReference>
<dbReference type="SUPFAM" id="SSF55729">
    <property type="entry name" value="Acyl-CoA N-acyltransferases (Nat)"/>
    <property type="match status" value="1"/>
</dbReference>
<dbReference type="Pfam" id="PF13527">
    <property type="entry name" value="Acetyltransf_9"/>
    <property type="match status" value="1"/>
</dbReference>
<dbReference type="Proteomes" id="UP000296706">
    <property type="component" value="Chromosome"/>
</dbReference>
<dbReference type="InterPro" id="IPR016181">
    <property type="entry name" value="Acyl_CoA_acyltransferase"/>
</dbReference>
<reference evidence="2 3" key="1">
    <citation type="journal article" date="2019" name="Nat. Commun.">
        <title>A new type of DNA phosphorothioation-based antiviral system in archaea.</title>
        <authorList>
            <person name="Xiong L."/>
            <person name="Liu S."/>
            <person name="Chen S."/>
            <person name="Xiao Y."/>
            <person name="Zhu B."/>
            <person name="Gao Y."/>
            <person name="Zhang Y."/>
            <person name="Chen B."/>
            <person name="Luo J."/>
            <person name="Deng Z."/>
            <person name="Chen X."/>
            <person name="Wang L."/>
            <person name="Chen S."/>
        </authorList>
    </citation>
    <scope>NUCLEOTIDE SEQUENCE [LARGE SCALE GENOMIC DNA]</scope>
    <source>
        <strain evidence="2 3">CBA1105</strain>
    </source>
</reference>
<proteinExistence type="predicted"/>
<dbReference type="Gene3D" id="3.30.1050.10">
    <property type="entry name" value="SCP2 sterol-binding domain"/>
    <property type="match status" value="1"/>
</dbReference>
<dbReference type="OrthoDB" id="212302at2157"/>
<dbReference type="AlphaFoldDB" id="A0A4D6HFH0"/>
<organism evidence="2 3">
    <name type="scientific">Halapricum salinum</name>
    <dbReference type="NCBI Taxonomy" id="1457250"/>
    <lineage>
        <taxon>Archaea</taxon>
        <taxon>Methanobacteriati</taxon>
        <taxon>Methanobacteriota</taxon>
        <taxon>Stenosarchaea group</taxon>
        <taxon>Halobacteria</taxon>
        <taxon>Halobacteriales</taxon>
        <taxon>Haloarculaceae</taxon>
        <taxon>Halapricum</taxon>
    </lineage>
</organism>
<dbReference type="Pfam" id="PF17668">
    <property type="entry name" value="Acetyltransf_17"/>
    <property type="match status" value="1"/>
</dbReference>
<dbReference type="Gene3D" id="3.40.630.30">
    <property type="match status" value="2"/>
</dbReference>
<dbReference type="InterPro" id="IPR025559">
    <property type="entry name" value="Eis_dom"/>
</dbReference>